<dbReference type="Gene3D" id="1.10.3210.10">
    <property type="entry name" value="Hypothetical protein af1432"/>
    <property type="match status" value="1"/>
</dbReference>
<dbReference type="PATRIC" id="fig|520767.4.peg.1319"/>
<comment type="caution">
    <text evidence="3">The sequence shown here is derived from an EMBL/GenBank/DDBJ whole genome shotgun (WGS) entry which is preliminary data.</text>
</comment>
<dbReference type="SMART" id="SM00052">
    <property type="entry name" value="EAL"/>
    <property type="match status" value="1"/>
</dbReference>
<dbReference type="Proteomes" id="UP000075737">
    <property type="component" value="Unassembled WGS sequence"/>
</dbReference>
<dbReference type="InterPro" id="IPR035919">
    <property type="entry name" value="EAL_sf"/>
</dbReference>
<keyword evidence="4" id="KW-1185">Reference proteome</keyword>
<dbReference type="SUPFAM" id="SSF141868">
    <property type="entry name" value="EAL domain-like"/>
    <property type="match status" value="1"/>
</dbReference>
<dbReference type="InterPro" id="IPR014408">
    <property type="entry name" value="dGMP_Pdiesterase_EAL/HD-GYP"/>
</dbReference>
<dbReference type="PANTHER" id="PTHR33525:SF4">
    <property type="entry name" value="CYCLIC DI-GMP PHOSPHODIESTERASE CDGJ"/>
    <property type="match status" value="1"/>
</dbReference>
<dbReference type="PROSITE" id="PS51833">
    <property type="entry name" value="HDOD"/>
    <property type="match status" value="1"/>
</dbReference>
<dbReference type="InterPro" id="IPR001633">
    <property type="entry name" value="EAL_dom"/>
</dbReference>
<reference evidence="3 4" key="1">
    <citation type="submission" date="2015-12" db="EMBL/GenBank/DDBJ databases">
        <title>Draft genome of Thermovenabulum gondwanense isolated from a red thermophilic microbial mat colonisisng an outflow channel of a bore well.</title>
        <authorList>
            <person name="Patel B.K."/>
        </authorList>
    </citation>
    <scope>NUCLEOTIDE SEQUENCE [LARGE SCALE GENOMIC DNA]</scope>
    <source>
        <strain evidence="3 4">R270</strain>
    </source>
</reference>
<dbReference type="Gene3D" id="3.20.20.450">
    <property type="entry name" value="EAL domain"/>
    <property type="match status" value="1"/>
</dbReference>
<dbReference type="Pfam" id="PF08668">
    <property type="entry name" value="HDOD"/>
    <property type="match status" value="1"/>
</dbReference>
<organism evidence="3 4">
    <name type="scientific">Thermovenabulum gondwanense</name>
    <dbReference type="NCBI Taxonomy" id="520767"/>
    <lineage>
        <taxon>Bacteria</taxon>
        <taxon>Bacillati</taxon>
        <taxon>Bacillota</taxon>
        <taxon>Clostridia</taxon>
        <taxon>Thermosediminibacterales</taxon>
        <taxon>Thermosediminibacteraceae</taxon>
        <taxon>Thermovenabulum</taxon>
    </lineage>
</organism>
<evidence type="ECO:0000259" key="2">
    <source>
        <dbReference type="PROSITE" id="PS51833"/>
    </source>
</evidence>
<dbReference type="OrthoDB" id="9813903at2"/>
<dbReference type="InterPro" id="IPR052340">
    <property type="entry name" value="RNase_Y/CdgJ"/>
</dbReference>
<evidence type="ECO:0000313" key="3">
    <source>
        <dbReference type="EMBL" id="KYO66333.1"/>
    </source>
</evidence>
<dbReference type="InterPro" id="IPR013976">
    <property type="entry name" value="HDOD"/>
</dbReference>
<dbReference type="PIRSF" id="PIRSF003180">
    <property type="entry name" value="DiGMPpdiest_YuxH"/>
    <property type="match status" value="1"/>
</dbReference>
<dbReference type="Pfam" id="PF00563">
    <property type="entry name" value="EAL"/>
    <property type="match status" value="1"/>
</dbReference>
<dbReference type="AlphaFoldDB" id="A0A162MJ20"/>
<evidence type="ECO:0000259" key="1">
    <source>
        <dbReference type="PROSITE" id="PS50883"/>
    </source>
</evidence>
<dbReference type="PANTHER" id="PTHR33525">
    <property type="match status" value="1"/>
</dbReference>
<proteinExistence type="predicted"/>
<dbReference type="SUPFAM" id="SSF109604">
    <property type="entry name" value="HD-domain/PDEase-like"/>
    <property type="match status" value="1"/>
</dbReference>
<dbReference type="EMBL" id="LOHZ01000028">
    <property type="protein sequence ID" value="KYO66333.1"/>
    <property type="molecule type" value="Genomic_DNA"/>
</dbReference>
<dbReference type="STRING" id="520767.ATZ99_12150"/>
<name>A0A162MJ20_9FIRM</name>
<evidence type="ECO:0000313" key="4">
    <source>
        <dbReference type="Proteomes" id="UP000075737"/>
    </source>
</evidence>
<dbReference type="RefSeq" id="WP_068748351.1">
    <property type="nucleotide sequence ID" value="NZ_LOHZ01000028.1"/>
</dbReference>
<feature type="domain" description="EAL" evidence="1">
    <location>
        <begin position="1"/>
        <end position="208"/>
    </location>
</feature>
<protein>
    <recommendedName>
        <fullName evidence="5">HDOD domain-containing protein</fullName>
    </recommendedName>
</protein>
<evidence type="ECO:0008006" key="5">
    <source>
        <dbReference type="Google" id="ProtNLM"/>
    </source>
</evidence>
<feature type="domain" description="HDOD" evidence="2">
    <location>
        <begin position="202"/>
        <end position="389"/>
    </location>
</feature>
<dbReference type="PROSITE" id="PS50883">
    <property type="entry name" value="EAL"/>
    <property type="match status" value="1"/>
</dbReference>
<sequence length="406" mass="47666">MDIFVARQPIFNKNYKVIGYEILYRSSSINNFNNENLSPEEATIKVLNNVFIQMGIDLITRGKKAFINFPEEIIKNRLPELFSKDVIVVEILENIEPDFSFIESIKLLKNKGYRIAIDDFELVNYKRYFGLLELVDIIKVDFLKNDKKTLALIPRIFNGKNVTILAEKIETLDDFKFAVNSGYELFQGYFFQKPEIISGKSIPVIKKNYFEIIKELNKDEVNFDNIEEIIEKDVSLSYELLRLVNSSIYYKRNDIYSIKQALVFLGYEELKKWIGIMLIKDLVKDKPDELTLTSLARARFCESLAKEIGEKENSILAYFVGLFSMIDVILNRPMKEILDNLMLPERVKESLLEKKGKLWEILNLVIFYEKGDWERVEKYSKIMNIETNLLSKIHFSVWEWLNLLSL</sequence>
<accession>A0A162MJ20</accession>
<gene>
    <name evidence="3" type="ORF">ATZ99_12150</name>
</gene>